<evidence type="ECO:0000313" key="1">
    <source>
        <dbReference type="EMBL" id="SFL08172.1"/>
    </source>
</evidence>
<keyword evidence="2" id="KW-1185">Reference proteome</keyword>
<protein>
    <recommendedName>
        <fullName evidence="3">HNH endonuclease</fullName>
    </recommendedName>
</protein>
<name>A0A1I4ER02_9ACTN</name>
<dbReference type="RefSeq" id="WP_143121295.1">
    <property type="nucleotide sequence ID" value="NZ_FOQY01000052.1"/>
</dbReference>
<evidence type="ECO:0008006" key="3">
    <source>
        <dbReference type="Google" id="ProtNLM"/>
    </source>
</evidence>
<dbReference type="AlphaFoldDB" id="A0A1I4ER02"/>
<accession>A0A1I4ER02</accession>
<organism evidence="1 2">
    <name type="scientific">Streptosporangium canum</name>
    <dbReference type="NCBI Taxonomy" id="324952"/>
    <lineage>
        <taxon>Bacteria</taxon>
        <taxon>Bacillati</taxon>
        <taxon>Actinomycetota</taxon>
        <taxon>Actinomycetes</taxon>
        <taxon>Streptosporangiales</taxon>
        <taxon>Streptosporangiaceae</taxon>
        <taxon>Streptosporangium</taxon>
    </lineage>
</organism>
<dbReference type="Proteomes" id="UP000199111">
    <property type="component" value="Unassembled WGS sequence"/>
</dbReference>
<gene>
    <name evidence="1" type="ORF">SAMN05216275_15227</name>
</gene>
<sequence>MEDGRSRRPDCHELWVFETRAGRHIQRLERLIALCPDCHRVQHIGLAEINGETDRVIAKLREVNGWTQDQAEAELSRAHRVYAQRKLVHWDLDLSVLSEFITIDGFPDLYIPESERRRLGNSFYGTG</sequence>
<dbReference type="GeneID" id="96304034"/>
<reference evidence="2" key="1">
    <citation type="submission" date="2016-10" db="EMBL/GenBank/DDBJ databases">
        <authorList>
            <person name="Varghese N."/>
            <person name="Submissions S."/>
        </authorList>
    </citation>
    <scope>NUCLEOTIDE SEQUENCE [LARGE SCALE GENOMIC DNA]</scope>
    <source>
        <strain evidence="2">CGMCC 4.2126</strain>
    </source>
</reference>
<evidence type="ECO:0000313" key="2">
    <source>
        <dbReference type="Proteomes" id="UP000199111"/>
    </source>
</evidence>
<dbReference type="EMBL" id="FOQY01000052">
    <property type="protein sequence ID" value="SFL08172.1"/>
    <property type="molecule type" value="Genomic_DNA"/>
</dbReference>
<proteinExistence type="predicted"/>